<keyword evidence="3 4" id="KW-0597">Phosphoprotein</keyword>
<dbReference type="PANTHER" id="PTHR43547">
    <property type="entry name" value="TWO-COMPONENT HISTIDINE KINASE"/>
    <property type="match status" value="1"/>
</dbReference>
<dbReference type="SUPFAM" id="SSF52172">
    <property type="entry name" value="CheY-like"/>
    <property type="match status" value="1"/>
</dbReference>
<feature type="domain" description="Response regulatory" evidence="6">
    <location>
        <begin position="1057"/>
        <end position="1175"/>
    </location>
</feature>
<comment type="catalytic activity">
    <reaction evidence="1">
        <text>ATP + protein L-histidine = ADP + protein N-phospho-L-histidine.</text>
        <dbReference type="EC" id="2.7.13.3"/>
    </reaction>
</comment>
<dbReference type="Gene3D" id="2.60.40.10">
    <property type="entry name" value="Immunoglobulins"/>
    <property type="match status" value="1"/>
</dbReference>
<protein>
    <recommendedName>
        <fullName evidence="2">histidine kinase</fullName>
        <ecNumber evidence="2">2.7.13.3</ecNumber>
    </recommendedName>
</protein>
<evidence type="ECO:0000313" key="8">
    <source>
        <dbReference type="Proteomes" id="UP000028725"/>
    </source>
</evidence>
<dbReference type="InterPro" id="IPR011123">
    <property type="entry name" value="Y_Y_Y"/>
</dbReference>
<evidence type="ECO:0000259" key="5">
    <source>
        <dbReference type="PROSITE" id="PS50109"/>
    </source>
</evidence>
<organism evidence="7 8">
    <name type="scientific">Hyalangium minutum</name>
    <dbReference type="NCBI Taxonomy" id="394096"/>
    <lineage>
        <taxon>Bacteria</taxon>
        <taxon>Pseudomonadati</taxon>
        <taxon>Myxococcota</taxon>
        <taxon>Myxococcia</taxon>
        <taxon>Myxococcales</taxon>
        <taxon>Cystobacterineae</taxon>
        <taxon>Archangiaceae</taxon>
        <taxon>Hyalangium</taxon>
    </lineage>
</organism>
<dbReference type="Pfam" id="PF00072">
    <property type="entry name" value="Response_reg"/>
    <property type="match status" value="1"/>
</dbReference>
<dbReference type="InterPro" id="IPR003594">
    <property type="entry name" value="HATPase_dom"/>
</dbReference>
<keyword evidence="8" id="KW-1185">Reference proteome</keyword>
<dbReference type="STRING" id="394096.DB31_3119"/>
<dbReference type="Gene3D" id="3.30.565.10">
    <property type="entry name" value="Histidine kinase-like ATPase, C-terminal domain"/>
    <property type="match status" value="1"/>
</dbReference>
<comment type="caution">
    <text evidence="7">The sequence shown here is derived from an EMBL/GenBank/DDBJ whole genome shotgun (WGS) entry which is preliminary data.</text>
</comment>
<dbReference type="SUPFAM" id="SSF47384">
    <property type="entry name" value="Homodimeric domain of signal transducing histidine kinase"/>
    <property type="match status" value="1"/>
</dbReference>
<dbReference type="InterPro" id="IPR001789">
    <property type="entry name" value="Sig_transdc_resp-reg_receiver"/>
</dbReference>
<dbReference type="PANTHER" id="PTHR43547:SF2">
    <property type="entry name" value="HYBRID SIGNAL TRANSDUCTION HISTIDINE KINASE C"/>
    <property type="match status" value="1"/>
</dbReference>
<evidence type="ECO:0000313" key="7">
    <source>
        <dbReference type="EMBL" id="KFE63060.1"/>
    </source>
</evidence>
<gene>
    <name evidence="7" type="ORF">DB31_3119</name>
</gene>
<dbReference type="CDD" id="cd00082">
    <property type="entry name" value="HisKA"/>
    <property type="match status" value="1"/>
</dbReference>
<dbReference type="Pfam" id="PF07494">
    <property type="entry name" value="Reg_prop"/>
    <property type="match status" value="4"/>
</dbReference>
<dbReference type="SUPFAM" id="SSF63829">
    <property type="entry name" value="Calcium-dependent phosphotriesterase"/>
    <property type="match status" value="3"/>
</dbReference>
<sequence>MLVVWGAATAAWALEADRRISQYNHQAWRSESGLPQLSGLACAETPDGYLWFGTFEGLARFDGARFSVFDRKNTPKMQAVSISSLVTDGSGVLWVGTGLGLLRYEKGQLRQVPGVDGLDVQPILGLAADSTSVWVGAAEELVRVPTSGGAPLRRYTARDGIPGGAVWALVPDGEGGVWGGTAKGLVRVKGDSVVLTPLPGTDAPRVAGLMLARDGTLWIGTTQGLYSLREGQFTVYGAEQGVPRFQIKALLEDRDGNLWVGTDNGLVRRGVTGFSPALAPQSLANEPILSLCEVSDGSVWVGTGRDGVHRLRSGPFLPVGEPEGATVISPTVVLDTKDGSLWWGSLRGGLERMKDGVITRMGPERGLEDERVRSLAESSDGTLWAGTYSGAYWFNGERFVRPKPELGFPPGATIWSMAPEPDGGMWFATSSGLVSLRNGRVTVYGREQGFTVEFIMPLLREDSGTIWYGTHSGLVRFSQGTFTRFTTHDGLAGNSVFSLFLDTDGALWVGTGTGLSRLKDGRFSSVTTAQGLPDNTVYSLLLDAQDFFWMSSNKGVARVSRGEVAEVMDGRREPVRGMLFDDRDGMRAGECNGGGQPAAWRARDKRFWFVGLQGVSGVRTEDARLRSPLPRPFIEEIRVHGQPVPSTDRLELAPGQQWVDFRFTVFEPHGAERVPLRYRLEGYDSGWVAAEERRIVSYSRLTPGTYHFEVTALGRDGRWVEPGARVDVTLRPWFHQTGWFYALCVLAACGVVMGGYAWRVSGLKERERWLQARVEERTRELDANLQELRATQAQLVQAGKMAAVGTLAAGVGHEINNPLSYIMSNLDHASGEVKELAREAGSQATLDRLRELEQVLREALMGADRVRRIVKDLKTFSRQDEETHGPVDLRAVMDSAAKMAAGELRPRAQLIREYAEDVPSVEGNEARLAQVFLNLIINAAHALPEGKPEENEVRLVLKRGGEAQVVAEVRDTGCGIPPEVMGRIFDPFFTTKPVGVGTGLGLALCHAFISSMSGRIEVESQVGKGTVFRVRLPGASRAAQQVALAPQVRSGATVRGRLLVVDDDPLVSSALRRTLSREHDVDVEESARQALERLTSSEGSSYDVILCDLMMPEMTGMELHAQLLAASPERARRMVFITGGAYTPAAKEFLETVRNPRVEKPFDSERLRALVREWVKEARQEARLHEGASRR</sequence>
<feature type="modified residue" description="4-aspartylphosphate" evidence="4">
    <location>
        <position position="1108"/>
    </location>
</feature>
<dbReference type="PROSITE" id="PS50110">
    <property type="entry name" value="RESPONSE_REGULATORY"/>
    <property type="match status" value="1"/>
</dbReference>
<accession>A0A085W5U7</accession>
<dbReference type="SMART" id="SM00448">
    <property type="entry name" value="REC"/>
    <property type="match status" value="1"/>
</dbReference>
<dbReference type="SMART" id="SM00387">
    <property type="entry name" value="HATPase_c"/>
    <property type="match status" value="1"/>
</dbReference>
<evidence type="ECO:0000256" key="3">
    <source>
        <dbReference type="ARBA" id="ARBA00022553"/>
    </source>
</evidence>
<dbReference type="InterPro" id="IPR036890">
    <property type="entry name" value="HATPase_C_sf"/>
</dbReference>
<reference evidence="7 8" key="1">
    <citation type="submission" date="2014-04" db="EMBL/GenBank/DDBJ databases">
        <title>Genome assembly of Hyalangium minutum DSM 14724.</title>
        <authorList>
            <person name="Sharma G."/>
            <person name="Subramanian S."/>
        </authorList>
    </citation>
    <scope>NUCLEOTIDE SEQUENCE [LARGE SCALE GENOMIC DNA]</scope>
    <source>
        <strain evidence="7 8">DSM 14724</strain>
    </source>
</reference>
<dbReference type="InterPro" id="IPR011006">
    <property type="entry name" value="CheY-like_superfamily"/>
</dbReference>
<evidence type="ECO:0000256" key="2">
    <source>
        <dbReference type="ARBA" id="ARBA00012438"/>
    </source>
</evidence>
<dbReference type="InterPro" id="IPR015943">
    <property type="entry name" value="WD40/YVTN_repeat-like_dom_sf"/>
</dbReference>
<evidence type="ECO:0000259" key="6">
    <source>
        <dbReference type="PROSITE" id="PS50110"/>
    </source>
</evidence>
<dbReference type="Proteomes" id="UP000028725">
    <property type="component" value="Unassembled WGS sequence"/>
</dbReference>
<dbReference type="EMBL" id="JMCB01000019">
    <property type="protein sequence ID" value="KFE63060.1"/>
    <property type="molecule type" value="Genomic_DNA"/>
</dbReference>
<dbReference type="InterPro" id="IPR013783">
    <property type="entry name" value="Ig-like_fold"/>
</dbReference>
<dbReference type="SUPFAM" id="SSF55874">
    <property type="entry name" value="ATPase domain of HSP90 chaperone/DNA topoisomerase II/histidine kinase"/>
    <property type="match status" value="1"/>
</dbReference>
<dbReference type="GO" id="GO:0000155">
    <property type="term" value="F:phosphorelay sensor kinase activity"/>
    <property type="evidence" value="ECO:0007669"/>
    <property type="project" value="InterPro"/>
</dbReference>
<dbReference type="Gene3D" id="2.130.10.10">
    <property type="entry name" value="YVTN repeat-like/Quinoprotein amine dehydrogenase"/>
    <property type="match status" value="3"/>
</dbReference>
<dbReference type="InterPro" id="IPR004358">
    <property type="entry name" value="Sig_transdc_His_kin-like_C"/>
</dbReference>
<dbReference type="InterPro" id="IPR003661">
    <property type="entry name" value="HisK_dim/P_dom"/>
</dbReference>
<dbReference type="Gene3D" id="3.40.50.2300">
    <property type="match status" value="1"/>
</dbReference>
<feature type="domain" description="Histidine kinase" evidence="5">
    <location>
        <begin position="810"/>
        <end position="1036"/>
    </location>
</feature>
<dbReference type="InterPro" id="IPR005467">
    <property type="entry name" value="His_kinase_dom"/>
</dbReference>
<proteinExistence type="predicted"/>
<dbReference type="SMART" id="SM00388">
    <property type="entry name" value="HisKA"/>
    <property type="match status" value="1"/>
</dbReference>
<dbReference type="InterPro" id="IPR011110">
    <property type="entry name" value="Reg_prop"/>
</dbReference>
<dbReference type="AlphaFoldDB" id="A0A085W5U7"/>
<dbReference type="Pfam" id="PF07495">
    <property type="entry name" value="Y_Y_Y"/>
    <property type="match status" value="1"/>
</dbReference>
<name>A0A085W5U7_9BACT</name>
<dbReference type="PROSITE" id="PS50109">
    <property type="entry name" value="HIS_KIN"/>
    <property type="match status" value="1"/>
</dbReference>
<evidence type="ECO:0000256" key="1">
    <source>
        <dbReference type="ARBA" id="ARBA00000085"/>
    </source>
</evidence>
<dbReference type="PRINTS" id="PR00344">
    <property type="entry name" value="BCTRLSENSOR"/>
</dbReference>
<dbReference type="EC" id="2.7.13.3" evidence="2"/>
<dbReference type="InterPro" id="IPR036097">
    <property type="entry name" value="HisK_dim/P_sf"/>
</dbReference>
<evidence type="ECO:0000256" key="4">
    <source>
        <dbReference type="PROSITE-ProRule" id="PRU00169"/>
    </source>
</evidence>
<dbReference type="Gene3D" id="1.10.287.130">
    <property type="match status" value="1"/>
</dbReference>
<dbReference type="Pfam" id="PF02518">
    <property type="entry name" value="HATPase_c"/>
    <property type="match status" value="1"/>
</dbReference>